<comment type="subcellular location">
    <subcellularLocation>
        <location evidence="1 7">Cell membrane</location>
        <topology evidence="1 7">Multi-pass membrane protein</topology>
    </subcellularLocation>
</comment>
<name>A0A0R1NU30_9LACO</name>
<reference evidence="9 10" key="1">
    <citation type="journal article" date="2015" name="Genome Announc.">
        <title>Expanding the biotechnology potential of lactobacilli through comparative genomics of 213 strains and associated genera.</title>
        <authorList>
            <person name="Sun Z."/>
            <person name="Harris H.M."/>
            <person name="McCann A."/>
            <person name="Guo C."/>
            <person name="Argimon S."/>
            <person name="Zhang W."/>
            <person name="Yang X."/>
            <person name="Jeffery I.B."/>
            <person name="Cooney J.C."/>
            <person name="Kagawa T.F."/>
            <person name="Liu W."/>
            <person name="Song Y."/>
            <person name="Salvetti E."/>
            <person name="Wrobel A."/>
            <person name="Rasinkangas P."/>
            <person name="Parkhill J."/>
            <person name="Rea M.C."/>
            <person name="O'Sullivan O."/>
            <person name="Ritari J."/>
            <person name="Douillard F.P."/>
            <person name="Paul Ross R."/>
            <person name="Yang R."/>
            <person name="Briner A.E."/>
            <person name="Felis G.E."/>
            <person name="de Vos W.M."/>
            <person name="Barrangou R."/>
            <person name="Klaenhammer T.R."/>
            <person name="Caufield P.W."/>
            <person name="Cui Y."/>
            <person name="Zhang H."/>
            <person name="O'Toole P.W."/>
        </authorList>
    </citation>
    <scope>NUCLEOTIDE SEQUENCE [LARGE SCALE GENOMIC DNA]</scope>
    <source>
        <strain evidence="9 10">DSM 10532</strain>
    </source>
</reference>
<evidence type="ECO:0000313" key="9">
    <source>
        <dbReference type="EMBL" id="KRL23617.1"/>
    </source>
</evidence>
<dbReference type="InterPro" id="IPR045324">
    <property type="entry name" value="Small_multidrug_res"/>
</dbReference>
<dbReference type="Pfam" id="PF00893">
    <property type="entry name" value="Multi_Drug_Res"/>
    <property type="match status" value="1"/>
</dbReference>
<dbReference type="PANTHER" id="PTHR30561:SF0">
    <property type="entry name" value="GUANIDINIUM EXPORTER"/>
    <property type="match status" value="1"/>
</dbReference>
<dbReference type="PANTHER" id="PTHR30561">
    <property type="entry name" value="SMR FAMILY PROTON-DEPENDENT DRUG EFFLUX TRANSPORTER SUGE"/>
    <property type="match status" value="1"/>
</dbReference>
<organism evidence="9 10">
    <name type="scientific">Lactobacillus gallinarum DSM 10532 = JCM 2011</name>
    <dbReference type="NCBI Taxonomy" id="1423748"/>
    <lineage>
        <taxon>Bacteria</taxon>
        <taxon>Bacillati</taxon>
        <taxon>Bacillota</taxon>
        <taxon>Bacilli</taxon>
        <taxon>Lactobacillales</taxon>
        <taxon>Lactobacillaceae</taxon>
        <taxon>Lactobacillus</taxon>
    </lineage>
</organism>
<keyword evidence="3" id="KW-1003">Cell membrane</keyword>
<keyword evidence="2" id="KW-0813">Transport</keyword>
<dbReference type="AlphaFoldDB" id="A0A0R1NU30"/>
<dbReference type="Gene3D" id="1.10.3730.20">
    <property type="match status" value="1"/>
</dbReference>
<accession>A0A0R1NU30</accession>
<feature type="transmembrane region" description="Helical" evidence="8">
    <location>
        <begin position="37"/>
        <end position="59"/>
    </location>
</feature>
<dbReference type="InterPro" id="IPR000390">
    <property type="entry name" value="Small_drug/metabolite_transptr"/>
</dbReference>
<dbReference type="Proteomes" id="UP000051311">
    <property type="component" value="Unassembled WGS sequence"/>
</dbReference>
<evidence type="ECO:0000313" key="10">
    <source>
        <dbReference type="Proteomes" id="UP000051311"/>
    </source>
</evidence>
<evidence type="ECO:0000256" key="7">
    <source>
        <dbReference type="RuleBase" id="RU003942"/>
    </source>
</evidence>
<proteinExistence type="inferred from homology"/>
<evidence type="ECO:0000256" key="3">
    <source>
        <dbReference type="ARBA" id="ARBA00022475"/>
    </source>
</evidence>
<evidence type="ECO:0000256" key="5">
    <source>
        <dbReference type="ARBA" id="ARBA00022989"/>
    </source>
</evidence>
<keyword evidence="4 7" id="KW-0812">Transmembrane</keyword>
<evidence type="ECO:0000256" key="8">
    <source>
        <dbReference type="SAM" id="Phobius"/>
    </source>
</evidence>
<dbReference type="InterPro" id="IPR037185">
    <property type="entry name" value="EmrE-like"/>
</dbReference>
<dbReference type="SUPFAM" id="SSF103481">
    <property type="entry name" value="Multidrug resistance efflux transporter EmrE"/>
    <property type="match status" value="1"/>
</dbReference>
<dbReference type="STRING" id="1423748.FC37_GL000887"/>
<comment type="similarity">
    <text evidence="7">Belongs to the drug/metabolite transporter (DMT) superfamily. Small multidrug resistance (SMR) (TC 2.A.7.1) family.</text>
</comment>
<comment type="caution">
    <text evidence="9">The sequence shown here is derived from an EMBL/GenBank/DDBJ whole genome shotgun (WGS) entry which is preliminary data.</text>
</comment>
<keyword evidence="5 8" id="KW-1133">Transmembrane helix</keyword>
<dbReference type="PATRIC" id="fig|1423748.3.peg.932"/>
<dbReference type="GO" id="GO:0022857">
    <property type="term" value="F:transmembrane transporter activity"/>
    <property type="evidence" value="ECO:0007669"/>
    <property type="project" value="InterPro"/>
</dbReference>
<dbReference type="eggNOG" id="COG2076">
    <property type="taxonomic scope" value="Bacteria"/>
</dbReference>
<evidence type="ECO:0000256" key="6">
    <source>
        <dbReference type="ARBA" id="ARBA00023136"/>
    </source>
</evidence>
<evidence type="ECO:0000256" key="4">
    <source>
        <dbReference type="ARBA" id="ARBA00022692"/>
    </source>
</evidence>
<dbReference type="GO" id="GO:0005886">
    <property type="term" value="C:plasma membrane"/>
    <property type="evidence" value="ECO:0007669"/>
    <property type="project" value="UniProtKB-SubCell"/>
</dbReference>
<feature type="transmembrane region" description="Helical" evidence="8">
    <location>
        <begin position="12"/>
        <end position="31"/>
    </location>
</feature>
<gene>
    <name evidence="9" type="ORF">FC37_GL000887</name>
</gene>
<evidence type="ECO:0000256" key="1">
    <source>
        <dbReference type="ARBA" id="ARBA00004651"/>
    </source>
</evidence>
<protein>
    <submittedName>
        <fullName evidence="9">Uncharacterized protein</fullName>
    </submittedName>
</protein>
<keyword evidence="6 8" id="KW-0472">Membrane</keyword>
<dbReference type="EMBL" id="AZEL01000024">
    <property type="protein sequence ID" value="KRL23617.1"/>
    <property type="molecule type" value="Genomic_DNA"/>
</dbReference>
<evidence type="ECO:0000256" key="2">
    <source>
        <dbReference type="ARBA" id="ARBA00022448"/>
    </source>
</evidence>
<sequence length="67" mass="7164">MKLSDGFHQIGWSIITIIGMIASFAGLIIASKHLPIGIAYPVWTGIGAVGSVIVGVVLFHDQMNWLT</sequence>